<accession>A0A0X3TMD6</accession>
<dbReference type="GO" id="GO:0016747">
    <property type="term" value="F:acyltransferase activity, transferring groups other than amino-acyl groups"/>
    <property type="evidence" value="ECO:0007669"/>
    <property type="project" value="InterPro"/>
</dbReference>
<dbReference type="PANTHER" id="PTHR43072:SF23">
    <property type="entry name" value="UPF0039 PROTEIN C11D3.02C"/>
    <property type="match status" value="1"/>
</dbReference>
<feature type="domain" description="N-acetyltransferase" evidence="3">
    <location>
        <begin position="1"/>
        <end position="159"/>
    </location>
</feature>
<protein>
    <submittedName>
        <fullName evidence="4">GNAT family acetyltransferase</fullName>
    </submittedName>
</protein>
<name>A0A0X3TMD6_9RHOB</name>
<organism evidence="4 5">
    <name type="scientific">Ruegeria marisrubri</name>
    <dbReference type="NCBI Taxonomy" id="1685379"/>
    <lineage>
        <taxon>Bacteria</taxon>
        <taxon>Pseudomonadati</taxon>
        <taxon>Pseudomonadota</taxon>
        <taxon>Alphaproteobacteria</taxon>
        <taxon>Rhodobacterales</taxon>
        <taxon>Roseobacteraceae</taxon>
        <taxon>Ruegeria</taxon>
    </lineage>
</organism>
<evidence type="ECO:0000256" key="2">
    <source>
        <dbReference type="ARBA" id="ARBA00023315"/>
    </source>
</evidence>
<evidence type="ECO:0000313" key="5">
    <source>
        <dbReference type="Proteomes" id="UP000053791"/>
    </source>
</evidence>
<dbReference type="STRING" id="1685379.AVO45_10645"/>
<dbReference type="InterPro" id="IPR000182">
    <property type="entry name" value="GNAT_dom"/>
</dbReference>
<keyword evidence="1 4" id="KW-0808">Transferase</keyword>
<dbReference type="InterPro" id="IPR016181">
    <property type="entry name" value="Acyl_CoA_acyltransferase"/>
</dbReference>
<dbReference type="EMBL" id="LQBQ01000034">
    <property type="protein sequence ID" value="KUJ76937.1"/>
    <property type="molecule type" value="Genomic_DNA"/>
</dbReference>
<dbReference type="Proteomes" id="UP000053791">
    <property type="component" value="Unassembled WGS sequence"/>
</dbReference>
<keyword evidence="2" id="KW-0012">Acyltransferase</keyword>
<dbReference type="PANTHER" id="PTHR43072">
    <property type="entry name" value="N-ACETYLTRANSFERASE"/>
    <property type="match status" value="1"/>
</dbReference>
<dbReference type="PROSITE" id="PS51186">
    <property type="entry name" value="GNAT"/>
    <property type="match status" value="1"/>
</dbReference>
<proteinExistence type="predicted"/>
<dbReference type="OrthoDB" id="5459937at2"/>
<dbReference type="Pfam" id="PF00583">
    <property type="entry name" value="Acetyltransf_1"/>
    <property type="match status" value="1"/>
</dbReference>
<dbReference type="Gene3D" id="3.40.630.30">
    <property type="match status" value="1"/>
</dbReference>
<keyword evidence="5" id="KW-1185">Reference proteome</keyword>
<dbReference type="AlphaFoldDB" id="A0A0X3TMD6"/>
<sequence length="160" mass="17344">MTIRQARPEDAAAIAEITNAIIRDTLITFTSDLKQPEAIASTIEARGPRYLVAELEGKVVGFATYGPFRSGPGYVHTQEHTVQLGPQARGRGLGRALMQRLEQVAREHGVHVLVAGISDANPQGIAFHAALGFVEVGRMPEVGHKQGQWLDLVLMQNIIS</sequence>
<dbReference type="RefSeq" id="WP_068347843.1">
    <property type="nucleotide sequence ID" value="NZ_LQBQ01000034.1"/>
</dbReference>
<evidence type="ECO:0000313" key="4">
    <source>
        <dbReference type="EMBL" id="KUJ76937.1"/>
    </source>
</evidence>
<comment type="caution">
    <text evidence="4">The sequence shown here is derived from an EMBL/GenBank/DDBJ whole genome shotgun (WGS) entry which is preliminary data.</text>
</comment>
<dbReference type="CDD" id="cd04301">
    <property type="entry name" value="NAT_SF"/>
    <property type="match status" value="1"/>
</dbReference>
<dbReference type="SUPFAM" id="SSF55729">
    <property type="entry name" value="Acyl-CoA N-acyltransferases (Nat)"/>
    <property type="match status" value="1"/>
</dbReference>
<evidence type="ECO:0000256" key="1">
    <source>
        <dbReference type="ARBA" id="ARBA00022679"/>
    </source>
</evidence>
<gene>
    <name evidence="4" type="ORF">AVO45_10645</name>
</gene>
<reference evidence="4 5" key="1">
    <citation type="submission" date="2015-12" db="EMBL/GenBank/DDBJ databases">
        <authorList>
            <person name="Shamseldin A."/>
            <person name="Moawad H."/>
            <person name="Abd El-Rahim W.M."/>
            <person name="Sadowsky M.J."/>
        </authorList>
    </citation>
    <scope>NUCLEOTIDE SEQUENCE [LARGE SCALE GENOMIC DNA]</scope>
    <source>
        <strain evidence="4 5">ZGT118</strain>
    </source>
</reference>
<evidence type="ECO:0000259" key="3">
    <source>
        <dbReference type="PROSITE" id="PS51186"/>
    </source>
</evidence>